<keyword evidence="5 6" id="KW-0482">Metalloprotease</keyword>
<keyword evidence="2" id="KW-0479">Metal-binding</keyword>
<gene>
    <name evidence="8" type="ORF">AB8Z38_20995</name>
</gene>
<evidence type="ECO:0000313" key="8">
    <source>
        <dbReference type="EMBL" id="XDV55285.1"/>
    </source>
</evidence>
<reference evidence="8" key="1">
    <citation type="submission" date="2024-08" db="EMBL/GenBank/DDBJ databases">
        <authorList>
            <person name="Chaddad Z."/>
            <person name="Lamrabet M."/>
            <person name="Bouhnik O."/>
            <person name="Alami S."/>
            <person name="Wipf D."/>
            <person name="Courty P.E."/>
            <person name="Missbah El Idrissi M."/>
        </authorList>
    </citation>
    <scope>NUCLEOTIDE SEQUENCE</scope>
    <source>
        <strain evidence="8">LLZ17</strain>
    </source>
</reference>
<keyword evidence="1 6" id="KW-0645">Protease</keyword>
<keyword evidence="4 6" id="KW-0862">Zinc</keyword>
<comment type="similarity">
    <text evidence="6">Belongs to the peptidase M48 family.</text>
</comment>
<evidence type="ECO:0000256" key="6">
    <source>
        <dbReference type="RuleBase" id="RU003983"/>
    </source>
</evidence>
<evidence type="ECO:0000256" key="3">
    <source>
        <dbReference type="ARBA" id="ARBA00022801"/>
    </source>
</evidence>
<feature type="domain" description="Peptidase M48" evidence="7">
    <location>
        <begin position="19"/>
        <end position="158"/>
    </location>
</feature>
<dbReference type="Pfam" id="PF01435">
    <property type="entry name" value="Peptidase_M48"/>
    <property type="match status" value="1"/>
</dbReference>
<evidence type="ECO:0000256" key="5">
    <source>
        <dbReference type="ARBA" id="ARBA00023049"/>
    </source>
</evidence>
<name>A0AB39XDI3_9BRAD</name>
<sequence>MSFLDWPAEEVFPTQRAQLRRRRVTLDLFRKFREAFPEITYELIWQSATINSQAWRFGPRLHVLVYGGLVRYPGMTRAGLALVLAHETGHHLGGPPYDPALPLISWQGQADYWAANEGMTKVFGLEAKRLTLRGARAIYDLHAAFEGRSQEDEADLAADCRREIFLAAASGQAMPECAKRALSHF</sequence>
<protein>
    <submittedName>
        <fullName evidence="8">M48 family metalloprotease</fullName>
        <ecNumber evidence="8">3.4.24.-</ecNumber>
    </submittedName>
</protein>
<comment type="cofactor">
    <cofactor evidence="6">
        <name>Zn(2+)</name>
        <dbReference type="ChEBI" id="CHEBI:29105"/>
    </cofactor>
    <text evidence="6">Binds 1 zinc ion per subunit.</text>
</comment>
<dbReference type="RefSeq" id="WP_369719738.1">
    <property type="nucleotide sequence ID" value="NZ_CP165734.1"/>
</dbReference>
<proteinExistence type="inferred from homology"/>
<accession>A0AB39XDI3</accession>
<evidence type="ECO:0000259" key="7">
    <source>
        <dbReference type="Pfam" id="PF01435"/>
    </source>
</evidence>
<keyword evidence="3 6" id="KW-0378">Hydrolase</keyword>
<evidence type="ECO:0000256" key="4">
    <source>
        <dbReference type="ARBA" id="ARBA00022833"/>
    </source>
</evidence>
<dbReference type="EMBL" id="CP165734">
    <property type="protein sequence ID" value="XDV55285.1"/>
    <property type="molecule type" value="Genomic_DNA"/>
</dbReference>
<dbReference type="GO" id="GO:0046872">
    <property type="term" value="F:metal ion binding"/>
    <property type="evidence" value="ECO:0007669"/>
    <property type="project" value="UniProtKB-KW"/>
</dbReference>
<evidence type="ECO:0000256" key="2">
    <source>
        <dbReference type="ARBA" id="ARBA00022723"/>
    </source>
</evidence>
<dbReference type="EC" id="3.4.24.-" evidence="8"/>
<dbReference type="AlphaFoldDB" id="A0AB39XDI3"/>
<dbReference type="InterPro" id="IPR001915">
    <property type="entry name" value="Peptidase_M48"/>
</dbReference>
<evidence type="ECO:0000256" key="1">
    <source>
        <dbReference type="ARBA" id="ARBA00022670"/>
    </source>
</evidence>
<dbReference type="GO" id="GO:0006508">
    <property type="term" value="P:proteolysis"/>
    <property type="evidence" value="ECO:0007669"/>
    <property type="project" value="UniProtKB-KW"/>
</dbReference>
<dbReference type="GO" id="GO:0004222">
    <property type="term" value="F:metalloendopeptidase activity"/>
    <property type="evidence" value="ECO:0007669"/>
    <property type="project" value="InterPro"/>
</dbReference>
<organism evidence="8">
    <name type="scientific">Bradyrhizobium sp. LLZ17</name>
    <dbReference type="NCBI Taxonomy" id="3239388"/>
    <lineage>
        <taxon>Bacteria</taxon>
        <taxon>Pseudomonadati</taxon>
        <taxon>Pseudomonadota</taxon>
        <taxon>Alphaproteobacteria</taxon>
        <taxon>Hyphomicrobiales</taxon>
        <taxon>Nitrobacteraceae</taxon>
        <taxon>Bradyrhizobium</taxon>
    </lineage>
</organism>